<organism evidence="2 3">
    <name type="scientific">Granulicella sibirica</name>
    <dbReference type="NCBI Taxonomy" id="2479048"/>
    <lineage>
        <taxon>Bacteria</taxon>
        <taxon>Pseudomonadati</taxon>
        <taxon>Acidobacteriota</taxon>
        <taxon>Terriglobia</taxon>
        <taxon>Terriglobales</taxon>
        <taxon>Acidobacteriaceae</taxon>
        <taxon>Granulicella</taxon>
    </lineage>
</organism>
<name>A0A4Q0SW95_9BACT</name>
<dbReference type="RefSeq" id="WP_128915419.1">
    <property type="nucleotide sequence ID" value="NZ_RDSM01000005.1"/>
</dbReference>
<dbReference type="OrthoDB" id="122208at2"/>
<proteinExistence type="predicted"/>
<reference evidence="3" key="2">
    <citation type="submission" date="2019-02" db="EMBL/GenBank/DDBJ databases">
        <title>Granulicella sibirica sp. nov., a psychrotolerant acidobacterium isolated from an organic soil layer in forested tundra, West Siberia.</title>
        <authorList>
            <person name="Oshkin I.Y."/>
            <person name="Kulichevskaya I.S."/>
            <person name="Rijpstra W.I.C."/>
            <person name="Sinninghe Damste J.S."/>
            <person name="Rakitin A.L."/>
            <person name="Ravin N.V."/>
            <person name="Dedysh S.N."/>
        </authorList>
    </citation>
    <scope>NUCLEOTIDE SEQUENCE [LARGE SCALE GENOMIC DNA]</scope>
    <source>
        <strain evidence="3">AF10</strain>
    </source>
</reference>
<keyword evidence="3" id="KW-1185">Reference proteome</keyword>
<dbReference type="Proteomes" id="UP000289437">
    <property type="component" value="Unassembled WGS sequence"/>
</dbReference>
<evidence type="ECO:0000313" key="2">
    <source>
        <dbReference type="EMBL" id="RXH54180.1"/>
    </source>
</evidence>
<reference evidence="2 3" key="1">
    <citation type="submission" date="2018-11" db="EMBL/GenBank/DDBJ databases">
        <authorList>
            <person name="Mardanov A.V."/>
            <person name="Ravin N.V."/>
            <person name="Dedysh S.N."/>
        </authorList>
    </citation>
    <scope>NUCLEOTIDE SEQUENCE [LARGE SCALE GENOMIC DNA]</scope>
    <source>
        <strain evidence="2 3">AF10</strain>
    </source>
</reference>
<sequence>MSDNQPQGRPAIKLDFTTGLDKLPPRPKMDESTTLASVTAGRELGFSGRAEPAPSPAPSPFLDGRRLRSRGANTQLNLKVTAEEKDAILRDAARFIHDPGSPINNIGEFVVYAVDFLRSHGRRAE</sequence>
<evidence type="ECO:0000313" key="3">
    <source>
        <dbReference type="Proteomes" id="UP000289437"/>
    </source>
</evidence>
<dbReference type="AlphaFoldDB" id="A0A4Q0SW95"/>
<gene>
    <name evidence="2" type="ORF">GRAN_4831</name>
</gene>
<feature type="region of interest" description="Disordered" evidence="1">
    <location>
        <begin position="1"/>
        <end position="65"/>
    </location>
</feature>
<evidence type="ECO:0000256" key="1">
    <source>
        <dbReference type="SAM" id="MobiDB-lite"/>
    </source>
</evidence>
<protein>
    <submittedName>
        <fullName evidence="2">Uncharacterized protein</fullName>
    </submittedName>
</protein>
<dbReference type="EMBL" id="RDSM01000005">
    <property type="protein sequence ID" value="RXH54180.1"/>
    <property type="molecule type" value="Genomic_DNA"/>
</dbReference>
<comment type="caution">
    <text evidence="2">The sequence shown here is derived from an EMBL/GenBank/DDBJ whole genome shotgun (WGS) entry which is preliminary data.</text>
</comment>
<accession>A0A4Q0SW95</accession>